<dbReference type="Gene3D" id="1.10.287.130">
    <property type="match status" value="1"/>
</dbReference>
<evidence type="ECO:0000256" key="4">
    <source>
        <dbReference type="ARBA" id="ARBA00022553"/>
    </source>
</evidence>
<comment type="catalytic activity">
    <reaction evidence="1">
        <text>ATP + protein L-histidine = ADP + protein N-phospho-L-histidine.</text>
        <dbReference type="EC" id="2.7.13.3"/>
    </reaction>
</comment>
<dbReference type="Pfam" id="PF00512">
    <property type="entry name" value="HisKA"/>
    <property type="match status" value="1"/>
</dbReference>
<dbReference type="InterPro" id="IPR004358">
    <property type="entry name" value="Sig_transdc_His_kin-like_C"/>
</dbReference>
<accession>A0A7C9K0W8</accession>
<evidence type="ECO:0000313" key="10">
    <source>
        <dbReference type="EMBL" id="NDP47879.1"/>
    </source>
</evidence>
<dbReference type="InterPro" id="IPR036890">
    <property type="entry name" value="HATPase_C_sf"/>
</dbReference>
<dbReference type="SUPFAM" id="SSF55781">
    <property type="entry name" value="GAF domain-like"/>
    <property type="match status" value="1"/>
</dbReference>
<comment type="subcellular location">
    <subcellularLocation>
        <location evidence="2">Cell inner membrane</location>
        <topology evidence="2">Multi-pass membrane protein</topology>
    </subcellularLocation>
</comment>
<proteinExistence type="predicted"/>
<dbReference type="FunFam" id="3.30.565.10:FF:000006">
    <property type="entry name" value="Sensor histidine kinase WalK"/>
    <property type="match status" value="1"/>
</dbReference>
<evidence type="ECO:0000256" key="5">
    <source>
        <dbReference type="ARBA" id="ARBA00022679"/>
    </source>
</evidence>
<dbReference type="Gene3D" id="3.30.450.20">
    <property type="entry name" value="PAS domain"/>
    <property type="match status" value="1"/>
</dbReference>
<evidence type="ECO:0000256" key="1">
    <source>
        <dbReference type="ARBA" id="ARBA00000085"/>
    </source>
</evidence>
<dbReference type="PRINTS" id="PR00344">
    <property type="entry name" value="BCTRLSENSOR"/>
</dbReference>
<evidence type="ECO:0000256" key="7">
    <source>
        <dbReference type="ARBA" id="ARBA00023136"/>
    </source>
</evidence>
<dbReference type="Pfam" id="PF13188">
    <property type="entry name" value="PAS_8"/>
    <property type="match status" value="1"/>
</dbReference>
<evidence type="ECO:0000256" key="3">
    <source>
        <dbReference type="ARBA" id="ARBA00012438"/>
    </source>
</evidence>
<dbReference type="CDD" id="cd00082">
    <property type="entry name" value="HisKA"/>
    <property type="match status" value="1"/>
</dbReference>
<evidence type="ECO:0000256" key="6">
    <source>
        <dbReference type="ARBA" id="ARBA00022777"/>
    </source>
</evidence>
<keyword evidence="7" id="KW-0472">Membrane</keyword>
<dbReference type="GO" id="GO:0005886">
    <property type="term" value="C:plasma membrane"/>
    <property type="evidence" value="ECO:0007669"/>
    <property type="project" value="UniProtKB-SubCell"/>
</dbReference>
<dbReference type="Pfam" id="PF02518">
    <property type="entry name" value="HATPase_c"/>
    <property type="match status" value="1"/>
</dbReference>
<dbReference type="InterPro" id="IPR003594">
    <property type="entry name" value="HATPase_dom"/>
</dbReference>
<dbReference type="SUPFAM" id="SSF55874">
    <property type="entry name" value="ATPase domain of HSP90 chaperone/DNA topoisomerase II/histidine kinase"/>
    <property type="match status" value="1"/>
</dbReference>
<dbReference type="InterPro" id="IPR036097">
    <property type="entry name" value="HisK_dim/P_sf"/>
</dbReference>
<keyword evidence="4" id="KW-0597">Phosphoprotein</keyword>
<dbReference type="InterPro" id="IPR003661">
    <property type="entry name" value="HisK_dim/P_dom"/>
</dbReference>
<dbReference type="InterPro" id="IPR029016">
    <property type="entry name" value="GAF-like_dom_sf"/>
</dbReference>
<dbReference type="PROSITE" id="PS50109">
    <property type="entry name" value="HIS_KIN"/>
    <property type="match status" value="1"/>
</dbReference>
<feature type="domain" description="Histidine kinase" evidence="8">
    <location>
        <begin position="338"/>
        <end position="552"/>
    </location>
</feature>
<dbReference type="InterPro" id="IPR005467">
    <property type="entry name" value="His_kinase_dom"/>
</dbReference>
<organism evidence="10 11">
    <name type="scientific">Sulfuriferula multivorans</name>
    <dbReference type="NCBI Taxonomy" id="1559896"/>
    <lineage>
        <taxon>Bacteria</taxon>
        <taxon>Pseudomonadati</taxon>
        <taxon>Pseudomonadota</taxon>
        <taxon>Betaproteobacteria</taxon>
        <taxon>Nitrosomonadales</taxon>
        <taxon>Sulfuricellaceae</taxon>
        <taxon>Sulfuriferula</taxon>
    </lineage>
</organism>
<evidence type="ECO:0000259" key="9">
    <source>
        <dbReference type="PROSITE" id="PS50112"/>
    </source>
</evidence>
<dbReference type="Gene3D" id="3.30.450.40">
    <property type="match status" value="1"/>
</dbReference>
<dbReference type="PANTHER" id="PTHR42878">
    <property type="entry name" value="TWO-COMPONENT HISTIDINE KINASE"/>
    <property type="match status" value="1"/>
</dbReference>
<dbReference type="SMART" id="SM00387">
    <property type="entry name" value="HATPase_c"/>
    <property type="match status" value="1"/>
</dbReference>
<dbReference type="EC" id="2.7.13.3" evidence="3"/>
<dbReference type="SMART" id="SM00388">
    <property type="entry name" value="HisKA"/>
    <property type="match status" value="1"/>
</dbReference>
<gene>
    <name evidence="10" type="ORF">GZ085_05705</name>
</gene>
<keyword evidence="6" id="KW-0418">Kinase</keyword>
<dbReference type="GO" id="GO:0000156">
    <property type="term" value="F:phosphorelay response regulator activity"/>
    <property type="evidence" value="ECO:0007669"/>
    <property type="project" value="TreeGrafter"/>
</dbReference>
<dbReference type="Proteomes" id="UP000483432">
    <property type="component" value="Unassembled WGS sequence"/>
</dbReference>
<dbReference type="FunFam" id="1.10.287.130:FF:000070">
    <property type="entry name" value="Histidine kinase sensor protein"/>
    <property type="match status" value="1"/>
</dbReference>
<protein>
    <recommendedName>
        <fullName evidence="3">histidine kinase</fullName>
        <ecNumber evidence="3">2.7.13.3</ecNumber>
    </recommendedName>
</protein>
<dbReference type="SUPFAM" id="SSF55785">
    <property type="entry name" value="PYP-like sensor domain (PAS domain)"/>
    <property type="match status" value="1"/>
</dbReference>
<dbReference type="SUPFAM" id="SSF47384">
    <property type="entry name" value="Homodimeric domain of signal transducing histidine kinase"/>
    <property type="match status" value="1"/>
</dbReference>
<dbReference type="SMART" id="SM00065">
    <property type="entry name" value="GAF"/>
    <property type="match status" value="1"/>
</dbReference>
<evidence type="ECO:0000259" key="8">
    <source>
        <dbReference type="PROSITE" id="PS50109"/>
    </source>
</evidence>
<reference evidence="10 11" key="1">
    <citation type="submission" date="2019-09" db="EMBL/GenBank/DDBJ databases">
        <title>H2 Metabolism Revealed by Metagenomic Analysis in Subglacial Sediment of East Antarctica.</title>
        <authorList>
            <person name="Yang Z."/>
            <person name="Zhang Y."/>
            <person name="Lv Y."/>
            <person name="Yan W."/>
            <person name="Xiao X."/>
            <person name="Sun B."/>
            <person name="Ma H."/>
        </authorList>
    </citation>
    <scope>NUCLEOTIDE SEQUENCE [LARGE SCALE GENOMIC DNA]</scope>
    <source>
        <strain evidence="10">Bin2_2</strain>
    </source>
</reference>
<dbReference type="InterPro" id="IPR000014">
    <property type="entry name" value="PAS"/>
</dbReference>
<name>A0A7C9K0W8_9PROT</name>
<evidence type="ECO:0000313" key="11">
    <source>
        <dbReference type="Proteomes" id="UP000483432"/>
    </source>
</evidence>
<dbReference type="InterPro" id="IPR035965">
    <property type="entry name" value="PAS-like_dom_sf"/>
</dbReference>
<sequence length="554" mass="62058">MGGSTGYAGLHDYNRAIREIATSADWQSGKLARQLERVVQVAARYMGVGQASIWCMNQGQDSLDCVCEFNSLVGVTRPVKSLGRDQHPTYFSELSNNRVMAVADALNDAMTAELVEGYFKPLKITSLLEAPIWLDGELVGVVCHEHSGTPRVWRDEDVAFAGSMSDFAAMALSQNRYQQVESARERLTRIIEATPDVVAIMAINGYLIQINPAGRQLLGLSERADVTRFRSRDFLGENTTYLLETEILPALHRSGRWTGEALLREDAPQALPVSVVALAHHDVVGQLEYFSVTLRDLTAQKAIQREIEALNNELEARVHMRTQELEFANRNLESFAYSVSHDLKAPLRGIEGYSRLLASEYRDSLPEEAREYIDLIGASSLRMDRMIEDVLAYSRAQIRQLKLLCIDVDQLIQQVVSEFDQQFKDGVVLTLEIEPAELECDREGMMQILRNFLTNALKYSRESSPPRIRIEGSAEAEGYRFSVSDNGMGFDMRYHDRIFEIFHRLSSTVDHDGTGIGLALAARSAERMGGRVWAESAPGQGATFFFEMNSETHA</sequence>
<dbReference type="EMBL" id="JAAFGW010000063">
    <property type="protein sequence ID" value="NDP47879.1"/>
    <property type="molecule type" value="Genomic_DNA"/>
</dbReference>
<dbReference type="GO" id="GO:0007234">
    <property type="term" value="P:osmosensory signaling via phosphorelay pathway"/>
    <property type="evidence" value="ECO:0007669"/>
    <property type="project" value="TreeGrafter"/>
</dbReference>
<keyword evidence="5" id="KW-0808">Transferase</keyword>
<feature type="domain" description="PAS" evidence="9">
    <location>
        <begin position="183"/>
        <end position="254"/>
    </location>
</feature>
<dbReference type="PROSITE" id="PS50112">
    <property type="entry name" value="PAS"/>
    <property type="match status" value="1"/>
</dbReference>
<dbReference type="Pfam" id="PF01590">
    <property type="entry name" value="GAF"/>
    <property type="match status" value="1"/>
</dbReference>
<dbReference type="InterPro" id="IPR050351">
    <property type="entry name" value="BphY/WalK/GraS-like"/>
</dbReference>
<dbReference type="AlphaFoldDB" id="A0A7C9K0W8"/>
<evidence type="ECO:0000256" key="2">
    <source>
        <dbReference type="ARBA" id="ARBA00004429"/>
    </source>
</evidence>
<dbReference type="PANTHER" id="PTHR42878:SF15">
    <property type="entry name" value="BACTERIOPHYTOCHROME"/>
    <property type="match status" value="1"/>
</dbReference>
<comment type="caution">
    <text evidence="10">The sequence shown here is derived from an EMBL/GenBank/DDBJ whole genome shotgun (WGS) entry which is preliminary data.</text>
</comment>
<dbReference type="GO" id="GO:0000155">
    <property type="term" value="F:phosphorelay sensor kinase activity"/>
    <property type="evidence" value="ECO:0007669"/>
    <property type="project" value="InterPro"/>
</dbReference>
<dbReference type="InterPro" id="IPR003018">
    <property type="entry name" value="GAF"/>
</dbReference>
<dbReference type="Gene3D" id="3.30.565.10">
    <property type="entry name" value="Histidine kinase-like ATPase, C-terminal domain"/>
    <property type="match status" value="1"/>
</dbReference>
<dbReference type="GO" id="GO:0030295">
    <property type="term" value="F:protein kinase activator activity"/>
    <property type="evidence" value="ECO:0007669"/>
    <property type="project" value="TreeGrafter"/>
</dbReference>